<evidence type="ECO:0000313" key="3">
    <source>
        <dbReference type="EMBL" id="KAF2069058.1"/>
    </source>
</evidence>
<dbReference type="InterPro" id="IPR006796">
    <property type="entry name" value="Dickkopf_N"/>
</dbReference>
<protein>
    <recommendedName>
        <fullName evidence="2">Dickkopf N-terminal cysteine-rich domain-containing protein</fullName>
    </recommendedName>
</protein>
<name>A0A8J4UVS0_9MYCE</name>
<keyword evidence="4" id="KW-1185">Reference proteome</keyword>
<dbReference type="OrthoDB" id="5912242at2759"/>
<dbReference type="EMBL" id="AJWJ01000759">
    <property type="protein sequence ID" value="KAF2069058.1"/>
    <property type="molecule type" value="Genomic_DNA"/>
</dbReference>
<organism evidence="3 4">
    <name type="scientific">Polysphondylium violaceum</name>
    <dbReference type="NCBI Taxonomy" id="133409"/>
    <lineage>
        <taxon>Eukaryota</taxon>
        <taxon>Amoebozoa</taxon>
        <taxon>Evosea</taxon>
        <taxon>Eumycetozoa</taxon>
        <taxon>Dictyostelia</taxon>
        <taxon>Dictyosteliales</taxon>
        <taxon>Dictyosteliaceae</taxon>
        <taxon>Polysphondylium</taxon>
    </lineage>
</organism>
<feature type="domain" description="Dickkopf N-terminal cysteine-rich" evidence="2">
    <location>
        <begin position="42"/>
        <end position="79"/>
    </location>
</feature>
<dbReference type="PANTHER" id="PTHR33459:SF4">
    <property type="entry name" value="DICKKOPF N-TERMINAL CYSTEINE-RICH DOMAIN-CONTAINING PROTEIN"/>
    <property type="match status" value="1"/>
</dbReference>
<dbReference type="AlphaFoldDB" id="A0A8J4UVS0"/>
<dbReference type="Pfam" id="PF04706">
    <property type="entry name" value="Dickkopf_N"/>
    <property type="match status" value="1"/>
</dbReference>
<evidence type="ECO:0000259" key="2">
    <source>
        <dbReference type="Pfam" id="PF04706"/>
    </source>
</evidence>
<evidence type="ECO:0000313" key="4">
    <source>
        <dbReference type="Proteomes" id="UP000695562"/>
    </source>
</evidence>
<dbReference type="GO" id="GO:0030178">
    <property type="term" value="P:negative regulation of Wnt signaling pathway"/>
    <property type="evidence" value="ECO:0007669"/>
    <property type="project" value="InterPro"/>
</dbReference>
<dbReference type="GO" id="GO:0005576">
    <property type="term" value="C:extracellular region"/>
    <property type="evidence" value="ECO:0007669"/>
    <property type="project" value="InterPro"/>
</dbReference>
<sequence length="334" mass="36241">MIKLFYLLFIFSISIHLIYADGCFKFQVLNQFEICDTPGQVCGPGLFCHQSDTPVCLPLNPAGESCWNDNECAKGLKCYRYDADSFCADVYYKGYGEKCINKAECSRGLGCINGTCYASEEANCFRGSCPGSQYCNSTSTCNNFIEDGSRCITDDNCFPGSICVTDPKSGMSFCTKMNTVAEGLPCNRQDLCDISQNLVCLNGYCVVYNDDKSNAACNVSTACPLDKERCICNNIESTAGECTQTNMIGASCKTAKVEYYNCLKSSGCPIFVDNPDSANACVSKQCGKLKCTYESECIDPTSPDAQSSNICVNSGSKIIAMNSLIILLILLVLL</sequence>
<dbReference type="Proteomes" id="UP000695562">
    <property type="component" value="Unassembled WGS sequence"/>
</dbReference>
<keyword evidence="1" id="KW-0732">Signal</keyword>
<gene>
    <name evidence="3" type="ORF">CYY_009622</name>
</gene>
<proteinExistence type="predicted"/>
<comment type="caution">
    <text evidence="3">The sequence shown here is derived from an EMBL/GenBank/DDBJ whole genome shotgun (WGS) entry which is preliminary data.</text>
</comment>
<accession>A0A8J4UVS0</accession>
<dbReference type="PANTHER" id="PTHR33459">
    <property type="entry name" value="DD-GDCA PROTEIN"/>
    <property type="match status" value="1"/>
</dbReference>
<dbReference type="InterPro" id="IPR052326">
    <property type="entry name" value="Diff-Dev_Assoc_Protein"/>
</dbReference>
<evidence type="ECO:0000256" key="1">
    <source>
        <dbReference type="SAM" id="SignalP"/>
    </source>
</evidence>
<feature type="signal peptide" evidence="1">
    <location>
        <begin position="1"/>
        <end position="20"/>
    </location>
</feature>
<feature type="chain" id="PRO_5035322187" description="Dickkopf N-terminal cysteine-rich domain-containing protein" evidence="1">
    <location>
        <begin position="21"/>
        <end position="334"/>
    </location>
</feature>
<reference evidence="3" key="1">
    <citation type="submission" date="2020-01" db="EMBL/GenBank/DDBJ databases">
        <title>Development of genomics and gene disruption for Polysphondylium violaceum indicates a role for the polyketide synthase stlB in stalk morphogenesis.</title>
        <authorList>
            <person name="Narita B."/>
            <person name="Kawabe Y."/>
            <person name="Kin K."/>
            <person name="Saito T."/>
            <person name="Gibbs R."/>
            <person name="Kuspa A."/>
            <person name="Muzny D."/>
            <person name="Queller D."/>
            <person name="Richards S."/>
            <person name="Strassman J."/>
            <person name="Sucgang R."/>
            <person name="Worley K."/>
            <person name="Schaap P."/>
        </authorList>
    </citation>
    <scope>NUCLEOTIDE SEQUENCE</scope>
    <source>
        <strain evidence="3">QSvi11</strain>
    </source>
</reference>